<dbReference type="Pfam" id="PF25568">
    <property type="entry name" value="AAA_lid_At3g28540"/>
    <property type="match status" value="1"/>
</dbReference>
<dbReference type="AlphaFoldDB" id="A0AAN7K5F6"/>
<comment type="cofactor">
    <cofactor evidence="1">
        <name>Mg(2+)</name>
        <dbReference type="ChEBI" id="CHEBI:18420"/>
    </cofactor>
</comment>
<protein>
    <recommendedName>
        <fullName evidence="8">AAA+ ATPase domain-containing protein</fullName>
    </recommendedName>
</protein>
<evidence type="ECO:0000256" key="1">
    <source>
        <dbReference type="ARBA" id="ARBA00001946"/>
    </source>
</evidence>
<evidence type="ECO:0000256" key="2">
    <source>
        <dbReference type="ARBA" id="ARBA00007448"/>
    </source>
</evidence>
<evidence type="ECO:0000256" key="5">
    <source>
        <dbReference type="ARBA" id="ARBA00022842"/>
    </source>
</evidence>
<dbReference type="InterPro" id="IPR003960">
    <property type="entry name" value="ATPase_AAA_CS"/>
</dbReference>
<gene>
    <name evidence="9" type="ORF">SAY87_019797</name>
</gene>
<dbReference type="PANTHER" id="PTHR23070">
    <property type="entry name" value="BCS1 AAA-TYPE ATPASE"/>
    <property type="match status" value="1"/>
</dbReference>
<dbReference type="PROSITE" id="PS00674">
    <property type="entry name" value="AAA"/>
    <property type="match status" value="1"/>
</dbReference>
<comment type="caution">
    <text evidence="9">The sequence shown here is derived from an EMBL/GenBank/DDBJ whole genome shotgun (WGS) entry which is preliminary data.</text>
</comment>
<dbReference type="SMART" id="SM00382">
    <property type="entry name" value="AAA"/>
    <property type="match status" value="1"/>
</dbReference>
<dbReference type="Pfam" id="PF14363">
    <property type="entry name" value="AAA_assoc"/>
    <property type="match status" value="1"/>
</dbReference>
<dbReference type="InterPro" id="IPR003959">
    <property type="entry name" value="ATPase_AAA_core"/>
</dbReference>
<dbReference type="GO" id="GO:0016887">
    <property type="term" value="F:ATP hydrolysis activity"/>
    <property type="evidence" value="ECO:0007669"/>
    <property type="project" value="InterPro"/>
</dbReference>
<keyword evidence="10" id="KW-1185">Reference proteome</keyword>
<dbReference type="InterPro" id="IPR003593">
    <property type="entry name" value="AAA+_ATPase"/>
</dbReference>
<evidence type="ECO:0000313" key="10">
    <source>
        <dbReference type="Proteomes" id="UP001345219"/>
    </source>
</evidence>
<evidence type="ECO:0000313" key="9">
    <source>
        <dbReference type="EMBL" id="KAK4758496.1"/>
    </source>
</evidence>
<dbReference type="GO" id="GO:0005524">
    <property type="term" value="F:ATP binding"/>
    <property type="evidence" value="ECO:0007669"/>
    <property type="project" value="UniProtKB-KW"/>
</dbReference>
<keyword evidence="7" id="KW-0547">Nucleotide-binding</keyword>
<feature type="domain" description="AAA+ ATPase" evidence="8">
    <location>
        <begin position="255"/>
        <end position="398"/>
    </location>
</feature>
<sequence>MFGRGSLQFQMPSAKVAISAAASAAATAMIVRSVIRDYIPPELKHYLYSKLKKLFGSISNQFTIVIEDFQGFNPNELFTATELYLQSTVSSTRRFRVTLPKKETKISFVMERNSELIDSFNGVKLRWRLVTKSIKPTHIGGRDPYSPPTYVSELRRHELSFHKKHRELVLKTYLPFVMERAREMREEKKTLKLYTLRSDGRRITRGGNPWQSVNFDHPATFKTLAIDAGAKEAIVRDLERFVGRKELYRTVGKAWKRGYLLYGPPGTGKSSLIAAMANYLNFDIYDLELSSVRSNSLLRKILISTANRSILVVEDIDCSVEVPPDRQQSGRKVYSNGRLVIEERQVTLSGLLNFVDGLWSSCGDERIIVFTTNHKDKLDPALLRPGRMDVHIHMSYCTADGFRILCSNFLGISHHPLLEEVEAMMQKTRVTPAEVGEQLMKHDDPDISLRGLKEFMEKKQITEQSEAGEAEAAA</sequence>
<dbReference type="InterPro" id="IPR050747">
    <property type="entry name" value="Mitochondrial_chaperone_BCS1"/>
</dbReference>
<evidence type="ECO:0000256" key="7">
    <source>
        <dbReference type="RuleBase" id="RU003651"/>
    </source>
</evidence>
<dbReference type="CDD" id="cd19510">
    <property type="entry name" value="RecA-like_BCS1"/>
    <property type="match status" value="1"/>
</dbReference>
<name>A0AAN7K5F6_9MYRT</name>
<dbReference type="InterPro" id="IPR025753">
    <property type="entry name" value="AAA_N_dom"/>
</dbReference>
<dbReference type="SUPFAM" id="SSF52540">
    <property type="entry name" value="P-loop containing nucleoside triphosphate hydrolases"/>
    <property type="match status" value="1"/>
</dbReference>
<comment type="similarity">
    <text evidence="2">Belongs to the AAA ATPase family. BCS1 subfamily.</text>
</comment>
<dbReference type="Proteomes" id="UP001345219">
    <property type="component" value="Chromosome 15"/>
</dbReference>
<evidence type="ECO:0000259" key="8">
    <source>
        <dbReference type="SMART" id="SM00382"/>
    </source>
</evidence>
<keyword evidence="3" id="KW-0378">Hydrolase</keyword>
<accession>A0AAN7K5F6</accession>
<keyword evidence="4 7" id="KW-0067">ATP-binding</keyword>
<dbReference type="InterPro" id="IPR027417">
    <property type="entry name" value="P-loop_NTPase"/>
</dbReference>
<keyword evidence="5" id="KW-0460">Magnesium</keyword>
<evidence type="ECO:0000256" key="4">
    <source>
        <dbReference type="ARBA" id="ARBA00022840"/>
    </source>
</evidence>
<dbReference type="Pfam" id="PF00004">
    <property type="entry name" value="AAA"/>
    <property type="match status" value="1"/>
</dbReference>
<evidence type="ECO:0000256" key="3">
    <source>
        <dbReference type="ARBA" id="ARBA00022801"/>
    </source>
</evidence>
<reference evidence="9 10" key="1">
    <citation type="journal article" date="2023" name="Hortic Res">
        <title>Pangenome of water caltrop reveals structural variations and asymmetric subgenome divergence after allopolyploidization.</title>
        <authorList>
            <person name="Zhang X."/>
            <person name="Chen Y."/>
            <person name="Wang L."/>
            <person name="Yuan Y."/>
            <person name="Fang M."/>
            <person name="Shi L."/>
            <person name="Lu R."/>
            <person name="Comes H.P."/>
            <person name="Ma Y."/>
            <person name="Chen Y."/>
            <person name="Huang G."/>
            <person name="Zhou Y."/>
            <person name="Zheng Z."/>
            <person name="Qiu Y."/>
        </authorList>
    </citation>
    <scope>NUCLEOTIDE SEQUENCE [LARGE SCALE GENOMIC DNA]</scope>
    <source>
        <tissue evidence="9">Roots</tissue>
    </source>
</reference>
<dbReference type="Gene3D" id="6.10.280.40">
    <property type="match status" value="1"/>
</dbReference>
<comment type="catalytic activity">
    <reaction evidence="6">
        <text>ATP + H2O = ADP + phosphate + H(+)</text>
        <dbReference type="Rhea" id="RHEA:13065"/>
        <dbReference type="ChEBI" id="CHEBI:15377"/>
        <dbReference type="ChEBI" id="CHEBI:15378"/>
        <dbReference type="ChEBI" id="CHEBI:30616"/>
        <dbReference type="ChEBI" id="CHEBI:43474"/>
        <dbReference type="ChEBI" id="CHEBI:456216"/>
    </reaction>
</comment>
<dbReference type="InterPro" id="IPR058017">
    <property type="entry name" value="At3g28540-like_C"/>
</dbReference>
<dbReference type="EMBL" id="JAXIOK010000012">
    <property type="protein sequence ID" value="KAK4758496.1"/>
    <property type="molecule type" value="Genomic_DNA"/>
</dbReference>
<dbReference type="GO" id="GO:0006950">
    <property type="term" value="P:response to stress"/>
    <property type="evidence" value="ECO:0007669"/>
    <property type="project" value="UniProtKB-ARBA"/>
</dbReference>
<organism evidence="9 10">
    <name type="scientific">Trapa incisa</name>
    <dbReference type="NCBI Taxonomy" id="236973"/>
    <lineage>
        <taxon>Eukaryota</taxon>
        <taxon>Viridiplantae</taxon>
        <taxon>Streptophyta</taxon>
        <taxon>Embryophyta</taxon>
        <taxon>Tracheophyta</taxon>
        <taxon>Spermatophyta</taxon>
        <taxon>Magnoliopsida</taxon>
        <taxon>eudicotyledons</taxon>
        <taxon>Gunneridae</taxon>
        <taxon>Pentapetalae</taxon>
        <taxon>rosids</taxon>
        <taxon>malvids</taxon>
        <taxon>Myrtales</taxon>
        <taxon>Lythraceae</taxon>
        <taxon>Trapa</taxon>
    </lineage>
</organism>
<proteinExistence type="inferred from homology"/>
<evidence type="ECO:0000256" key="6">
    <source>
        <dbReference type="ARBA" id="ARBA00049360"/>
    </source>
</evidence>
<dbReference type="Gene3D" id="3.40.50.300">
    <property type="entry name" value="P-loop containing nucleotide triphosphate hydrolases"/>
    <property type="match status" value="1"/>
</dbReference>